<dbReference type="STRING" id="53326.A0A016TC71"/>
<dbReference type="EMBL" id="JARK01001453">
    <property type="protein sequence ID" value="EYC00253.1"/>
    <property type="molecule type" value="Genomic_DNA"/>
</dbReference>
<proteinExistence type="predicted"/>
<gene>
    <name evidence="1" type="primary">Acey_s0117.g696</name>
    <name evidence="1" type="ORF">Y032_0117g696</name>
</gene>
<evidence type="ECO:0000313" key="2">
    <source>
        <dbReference type="Proteomes" id="UP000024635"/>
    </source>
</evidence>
<sequence length="93" mass="10682">MSCKSGAAKNFRTSSRVKIGPQIRHLNPLNFSVWSVVESGACPIRHQNSESLKAAITKAWQEMDTDYQRMICDAFMKRLRELKRFSVRLNVPI</sequence>
<dbReference type="InterPro" id="IPR036397">
    <property type="entry name" value="RNaseH_sf"/>
</dbReference>
<dbReference type="OrthoDB" id="7951431at2759"/>
<dbReference type="GO" id="GO:0003676">
    <property type="term" value="F:nucleic acid binding"/>
    <property type="evidence" value="ECO:0007669"/>
    <property type="project" value="InterPro"/>
</dbReference>
<accession>A0A016TC71</accession>
<keyword evidence="2" id="KW-1185">Reference proteome</keyword>
<organism evidence="1 2">
    <name type="scientific">Ancylostoma ceylanicum</name>
    <dbReference type="NCBI Taxonomy" id="53326"/>
    <lineage>
        <taxon>Eukaryota</taxon>
        <taxon>Metazoa</taxon>
        <taxon>Ecdysozoa</taxon>
        <taxon>Nematoda</taxon>
        <taxon>Chromadorea</taxon>
        <taxon>Rhabditida</taxon>
        <taxon>Rhabditina</taxon>
        <taxon>Rhabditomorpha</taxon>
        <taxon>Strongyloidea</taxon>
        <taxon>Ancylostomatidae</taxon>
        <taxon>Ancylostomatinae</taxon>
        <taxon>Ancylostoma</taxon>
    </lineage>
</organism>
<protein>
    <submittedName>
        <fullName evidence="1">Uncharacterized protein</fullName>
    </submittedName>
</protein>
<dbReference type="Proteomes" id="UP000024635">
    <property type="component" value="Unassembled WGS sequence"/>
</dbReference>
<evidence type="ECO:0000313" key="1">
    <source>
        <dbReference type="EMBL" id="EYC00253.1"/>
    </source>
</evidence>
<name>A0A016TC71_9BILA</name>
<dbReference type="AlphaFoldDB" id="A0A016TC71"/>
<comment type="caution">
    <text evidence="1">The sequence shown here is derived from an EMBL/GenBank/DDBJ whole genome shotgun (WGS) entry which is preliminary data.</text>
</comment>
<reference evidence="2" key="1">
    <citation type="journal article" date="2015" name="Nat. Genet.">
        <title>The genome and transcriptome of the zoonotic hookworm Ancylostoma ceylanicum identify infection-specific gene families.</title>
        <authorList>
            <person name="Schwarz E.M."/>
            <person name="Hu Y."/>
            <person name="Antoshechkin I."/>
            <person name="Miller M.M."/>
            <person name="Sternberg P.W."/>
            <person name="Aroian R.V."/>
        </authorList>
    </citation>
    <scope>NUCLEOTIDE SEQUENCE</scope>
    <source>
        <strain evidence="2">HY135</strain>
    </source>
</reference>
<dbReference type="Gene3D" id="3.30.420.10">
    <property type="entry name" value="Ribonuclease H-like superfamily/Ribonuclease H"/>
    <property type="match status" value="1"/>
</dbReference>